<evidence type="ECO:0000256" key="2">
    <source>
        <dbReference type="ARBA" id="ARBA00022603"/>
    </source>
</evidence>
<keyword evidence="2 6" id="KW-0489">Methyltransferase</keyword>
<gene>
    <name evidence="6" type="ORF">J2S15_002372</name>
</gene>
<dbReference type="GO" id="GO:0032259">
    <property type="term" value="P:methylation"/>
    <property type="evidence" value="ECO:0007669"/>
    <property type="project" value="UniProtKB-KW"/>
</dbReference>
<accession>A0ABU0E3Z6</accession>
<evidence type="ECO:0000256" key="5">
    <source>
        <dbReference type="ARBA" id="ARBA00022747"/>
    </source>
</evidence>
<keyword evidence="5" id="KW-0680">Restriction system</keyword>
<name>A0ABU0E3Z6_9FIRM</name>
<proteinExistence type="predicted"/>
<dbReference type="Proteomes" id="UP001230220">
    <property type="component" value="Unassembled WGS sequence"/>
</dbReference>
<organism evidence="6 7">
    <name type="scientific">Breznakia pachnodae</name>
    <dbReference type="NCBI Taxonomy" id="265178"/>
    <lineage>
        <taxon>Bacteria</taxon>
        <taxon>Bacillati</taxon>
        <taxon>Bacillota</taxon>
        <taxon>Erysipelotrichia</taxon>
        <taxon>Erysipelotrichales</taxon>
        <taxon>Erysipelotrichaceae</taxon>
        <taxon>Breznakia</taxon>
    </lineage>
</organism>
<comment type="caution">
    <text evidence="6">The sequence shown here is derived from an EMBL/GenBank/DDBJ whole genome shotgun (WGS) entry which is preliminary data.</text>
</comment>
<dbReference type="Gene3D" id="3.40.50.150">
    <property type="entry name" value="Vaccinia Virus protein VP39"/>
    <property type="match status" value="1"/>
</dbReference>
<keyword evidence="3 6" id="KW-0808">Transferase</keyword>
<keyword evidence="4" id="KW-0949">S-adenosyl-L-methionine</keyword>
<dbReference type="GO" id="GO:0003886">
    <property type="term" value="F:DNA (cytosine-5-)-methyltransferase activity"/>
    <property type="evidence" value="ECO:0007669"/>
    <property type="project" value="UniProtKB-EC"/>
</dbReference>
<dbReference type="InterPro" id="IPR050390">
    <property type="entry name" value="C5-Methyltransferase"/>
</dbReference>
<dbReference type="Pfam" id="PF00145">
    <property type="entry name" value="DNA_methylase"/>
    <property type="match status" value="2"/>
</dbReference>
<dbReference type="EMBL" id="JAUSUR010000004">
    <property type="protein sequence ID" value="MDQ0361622.1"/>
    <property type="molecule type" value="Genomic_DNA"/>
</dbReference>
<evidence type="ECO:0000313" key="6">
    <source>
        <dbReference type="EMBL" id="MDQ0361622.1"/>
    </source>
</evidence>
<dbReference type="PRINTS" id="PR00105">
    <property type="entry name" value="C5METTRFRASE"/>
</dbReference>
<dbReference type="RefSeq" id="WP_307408497.1">
    <property type="nucleotide sequence ID" value="NZ_JAUSUR010000004.1"/>
</dbReference>
<evidence type="ECO:0000256" key="1">
    <source>
        <dbReference type="ARBA" id="ARBA00011975"/>
    </source>
</evidence>
<evidence type="ECO:0000313" key="7">
    <source>
        <dbReference type="Proteomes" id="UP001230220"/>
    </source>
</evidence>
<dbReference type="EC" id="2.1.1.37" evidence="1"/>
<evidence type="ECO:0000256" key="3">
    <source>
        <dbReference type="ARBA" id="ARBA00022679"/>
    </source>
</evidence>
<keyword evidence="7" id="KW-1185">Reference proteome</keyword>
<evidence type="ECO:0000256" key="4">
    <source>
        <dbReference type="ARBA" id="ARBA00022691"/>
    </source>
</evidence>
<dbReference type="SUPFAM" id="SSF53335">
    <property type="entry name" value="S-adenosyl-L-methionine-dependent methyltransferases"/>
    <property type="match status" value="1"/>
</dbReference>
<dbReference type="InterPro" id="IPR029063">
    <property type="entry name" value="SAM-dependent_MTases_sf"/>
</dbReference>
<dbReference type="Gene3D" id="3.90.120.10">
    <property type="entry name" value="DNA Methylase, subunit A, domain 2"/>
    <property type="match status" value="1"/>
</dbReference>
<dbReference type="InterPro" id="IPR001525">
    <property type="entry name" value="C5_MeTfrase"/>
</dbReference>
<protein>
    <recommendedName>
        <fullName evidence="1">DNA (cytosine-5-)-methyltransferase</fullName>
        <ecNumber evidence="1">2.1.1.37</ecNumber>
    </recommendedName>
</protein>
<reference evidence="6 7" key="1">
    <citation type="submission" date="2023-07" db="EMBL/GenBank/DDBJ databases">
        <title>Genomic Encyclopedia of Type Strains, Phase IV (KMG-IV): sequencing the most valuable type-strain genomes for metagenomic binning, comparative biology and taxonomic classification.</title>
        <authorList>
            <person name="Goeker M."/>
        </authorList>
    </citation>
    <scope>NUCLEOTIDE SEQUENCE [LARGE SCALE GENOMIC DNA]</scope>
    <source>
        <strain evidence="6 7">DSM 16784</strain>
    </source>
</reference>
<dbReference type="PANTHER" id="PTHR10629:SF52">
    <property type="entry name" value="DNA (CYTOSINE-5)-METHYLTRANSFERASE 1"/>
    <property type="match status" value="1"/>
</dbReference>
<dbReference type="PANTHER" id="PTHR10629">
    <property type="entry name" value="CYTOSINE-SPECIFIC METHYLTRANSFERASE"/>
    <property type="match status" value="1"/>
</dbReference>
<sequence>MKKNNPSLFDEMFIDNFAGGGGASTGIELAIGRPVDIAINHDKNAIAMHKANHPFTKHYCESVWDVDPLEATGGRQVAMCWLSPDCTHFSKAKGGKPVKKEIRGLAWIALKWASAVKPRVIMLENVEEFKTWGPLKARRDKKTKRIITTDIYEVLDPVTGKYVEENRVANKGEVVPFEKQLLEPDKKKSGKTFRLFKKALENLGYHVEYTELKACDYGAPTTRKRFFLVARCDGEPIVFPESTHAPRFSEEVKNKIKQPYVPAKEIIDWTLPTTSIFERKRPLAEATMKRIARGIFKYVINDPEPFILQMGQTGFTKDRNTSINEPINTIVTKQEHCVVTPTIMTYYKEHNGSNIEEPISTITGTPHHALVAPYMMINNSNHSGNDLKEPVKTITSGNHHALITPTLLQMGYPDSEGKRVLDLENPLGAVTSAGNKFGLAVSTMIQTGYGENKKQNQKPRILDLKEPLNTVVSTTKQGLVTAFIEKTYGGNYLGSGSDVQNPLDTVTAVDHNRLCELKMEANGDALNAHEGEVKAFLIKYYNQAIGQSLEEPLHTIGSRDTFGLVTIKGTKYKIVDIGLRMLEPHELYAAHGFPKDYEISKGANGKELPKYEKVKRVGNSVPPAFAEALVKANLPEYAVDKKIHTMAELNERIAYQV</sequence>